<name>A0AAV1G8H0_XYRNO</name>
<dbReference type="AlphaFoldDB" id="A0AAV1G8H0"/>
<evidence type="ECO:0000313" key="2">
    <source>
        <dbReference type="EMBL" id="CAJ1069151.1"/>
    </source>
</evidence>
<reference evidence="2" key="1">
    <citation type="submission" date="2023-08" db="EMBL/GenBank/DDBJ databases">
        <authorList>
            <person name="Alioto T."/>
            <person name="Alioto T."/>
            <person name="Gomez Garrido J."/>
        </authorList>
    </citation>
    <scope>NUCLEOTIDE SEQUENCE</scope>
</reference>
<protein>
    <submittedName>
        <fullName evidence="2">Uncharacterized protein LOC115581556</fullName>
    </submittedName>
</protein>
<accession>A0AAV1G8H0</accession>
<evidence type="ECO:0000256" key="1">
    <source>
        <dbReference type="SAM" id="MobiDB-lite"/>
    </source>
</evidence>
<dbReference type="EMBL" id="OY660875">
    <property type="protein sequence ID" value="CAJ1069151.1"/>
    <property type="molecule type" value="Genomic_DNA"/>
</dbReference>
<proteinExistence type="predicted"/>
<sequence length="154" mass="17421">MCDRIKGCDPDSRESYGLKISDFLNALAKRRPPSHTTHTDPRNISTTLSMMKNTGSFRSRAVLPKNINQLSTRSQFQRQDHLKETPPASVPVPTLNPAGTSNTLFMAHLVRESKMVPSSESVSSIQERLQKHEIHLFILGVRTWTKVKSCELHR</sequence>
<feature type="region of interest" description="Disordered" evidence="1">
    <location>
        <begin position="77"/>
        <end position="96"/>
    </location>
</feature>
<gene>
    <name evidence="2" type="ORF">XNOV1_A038629</name>
</gene>
<keyword evidence="3" id="KW-1185">Reference proteome</keyword>
<evidence type="ECO:0000313" key="3">
    <source>
        <dbReference type="Proteomes" id="UP001178508"/>
    </source>
</evidence>
<dbReference type="Proteomes" id="UP001178508">
    <property type="component" value="Chromosome 12"/>
</dbReference>
<organism evidence="2 3">
    <name type="scientific">Xyrichtys novacula</name>
    <name type="common">Pearly razorfish</name>
    <name type="synonym">Hemipteronotus novacula</name>
    <dbReference type="NCBI Taxonomy" id="13765"/>
    <lineage>
        <taxon>Eukaryota</taxon>
        <taxon>Metazoa</taxon>
        <taxon>Chordata</taxon>
        <taxon>Craniata</taxon>
        <taxon>Vertebrata</taxon>
        <taxon>Euteleostomi</taxon>
        <taxon>Actinopterygii</taxon>
        <taxon>Neopterygii</taxon>
        <taxon>Teleostei</taxon>
        <taxon>Neoteleostei</taxon>
        <taxon>Acanthomorphata</taxon>
        <taxon>Eupercaria</taxon>
        <taxon>Labriformes</taxon>
        <taxon>Labridae</taxon>
        <taxon>Xyrichtys</taxon>
    </lineage>
</organism>